<comment type="caution">
    <text evidence="1">The sequence shown here is derived from an EMBL/GenBank/DDBJ whole genome shotgun (WGS) entry which is preliminary data.</text>
</comment>
<organism evidence="1 2">
    <name type="scientific">Candidatus Accumulibacter affinis</name>
    <dbReference type="NCBI Taxonomy" id="2954384"/>
    <lineage>
        <taxon>Bacteria</taxon>
        <taxon>Pseudomonadati</taxon>
        <taxon>Pseudomonadota</taxon>
        <taxon>Betaproteobacteria</taxon>
        <taxon>Candidatus Accumulibacter</taxon>
    </lineage>
</organism>
<dbReference type="AlphaFoldDB" id="A0A935T717"/>
<reference evidence="1 2" key="1">
    <citation type="submission" date="2020-10" db="EMBL/GenBank/DDBJ databases">
        <title>Connecting structure to function with the recovery of over 1000 high-quality activated sludge metagenome-assembled genomes encoding full-length rRNA genes using long-read sequencing.</title>
        <authorList>
            <person name="Singleton C.M."/>
            <person name="Petriglieri F."/>
            <person name="Kristensen J.M."/>
            <person name="Kirkegaard R.H."/>
            <person name="Michaelsen T.Y."/>
            <person name="Andersen M.H."/>
            <person name="Karst S.M."/>
            <person name="Dueholm M.S."/>
            <person name="Nielsen P.H."/>
            <person name="Albertsen M."/>
        </authorList>
    </citation>
    <scope>NUCLEOTIDE SEQUENCE [LARGE SCALE GENOMIC DNA]</scope>
    <source>
        <strain evidence="1">Fred_18-Q3-R57-64_BAT3C.720</strain>
    </source>
</reference>
<gene>
    <name evidence="1" type="ORF">IPK02_01760</name>
</gene>
<proteinExistence type="predicted"/>
<name>A0A935T717_9PROT</name>
<sequence length="535" mass="59198">MNAVLAKVRGTMKISDLQSGFQILARLPLANSQQAAIEINAFLDSLLHTPPDGEVYLQLLEQTRISLCFIGEELSRRYVNKPLPLGDPEAAPFKQVVALWLKAARAYSHCAQLQPNDGGSTAAERLALILHRCIYYTGMAIGEHHRARQELPVGVWLNLHGYYASAEEWGVATVPVADSLDSLGRSSHCTAAYVSLLLADLASPYTLSVRDLGLTRRWLCTWSPLVSLHPVLAQQSLPQSVLDLRRDCGLRTANECLEGDNSRRLDTSRLATQINQLMRQLRHRISPAQLGLGEDCTSGHCYQLLKRLRERWCTLRAARKFPRHHASGIARMATGFAAIHYHISGKGFTQPGDSSIYSRREFERLFAFRHSLDPTQLLEVHQVQLGFGLDNWEVLDQSASGFRLLRSSVGRKVELGQLLSICPHDGNTHLLAQVVWMVQEQGGSLVAGVVALPGKPRAVAARPLAPESESSAPYSRAFILPAVFAIGAEQTLVLPLGWYRPERVLEVYADAPMRVKLQSRVDGGADFERASFVIV</sequence>
<dbReference type="Proteomes" id="UP000706151">
    <property type="component" value="Unassembled WGS sequence"/>
</dbReference>
<accession>A0A935T717</accession>
<evidence type="ECO:0000313" key="1">
    <source>
        <dbReference type="EMBL" id="MBK7952771.1"/>
    </source>
</evidence>
<evidence type="ECO:0000313" key="2">
    <source>
        <dbReference type="Proteomes" id="UP000706151"/>
    </source>
</evidence>
<protein>
    <recommendedName>
        <fullName evidence="3">PilZ domain-containing protein</fullName>
    </recommendedName>
</protein>
<evidence type="ECO:0008006" key="3">
    <source>
        <dbReference type="Google" id="ProtNLM"/>
    </source>
</evidence>
<dbReference type="EMBL" id="JADJOT010000002">
    <property type="protein sequence ID" value="MBK7952771.1"/>
    <property type="molecule type" value="Genomic_DNA"/>
</dbReference>